<dbReference type="EMBL" id="BPLR01009279">
    <property type="protein sequence ID" value="GIY30804.1"/>
    <property type="molecule type" value="Genomic_DNA"/>
</dbReference>
<evidence type="ECO:0000313" key="1">
    <source>
        <dbReference type="EMBL" id="GIY30804.1"/>
    </source>
</evidence>
<accession>A0AAV4SCY6</accession>
<evidence type="ECO:0000313" key="2">
    <source>
        <dbReference type="Proteomes" id="UP001054945"/>
    </source>
</evidence>
<dbReference type="Proteomes" id="UP001054945">
    <property type="component" value="Unassembled WGS sequence"/>
</dbReference>
<dbReference type="AlphaFoldDB" id="A0AAV4SCY6"/>
<gene>
    <name evidence="1" type="primary">AVEN_180172_1</name>
    <name evidence="1" type="ORF">CEXT_652161</name>
</gene>
<proteinExistence type="predicted"/>
<comment type="caution">
    <text evidence="1">The sequence shown here is derived from an EMBL/GenBank/DDBJ whole genome shotgun (WGS) entry which is preliminary data.</text>
</comment>
<protein>
    <submittedName>
        <fullName evidence="1">Uncharacterized protein</fullName>
    </submittedName>
</protein>
<name>A0AAV4SCY6_CAEEX</name>
<keyword evidence="2" id="KW-1185">Reference proteome</keyword>
<sequence>MSLKLKKTIQNTSKSFKSWDRLDESQRKILSGFVHSRKWDMSSNPTVCHLSRIRFPEECPPHCWLPLANVWANVHPDDTVVVEMSSENISSKMRHAFTVQELKEVVSRYEEQMGRKVKPIPLETVLDPDDDGPITFEIRHGKREMFSSYQLAN</sequence>
<reference evidence="1 2" key="1">
    <citation type="submission" date="2021-06" db="EMBL/GenBank/DDBJ databases">
        <title>Caerostris extrusa draft genome.</title>
        <authorList>
            <person name="Kono N."/>
            <person name="Arakawa K."/>
        </authorList>
    </citation>
    <scope>NUCLEOTIDE SEQUENCE [LARGE SCALE GENOMIC DNA]</scope>
</reference>
<organism evidence="1 2">
    <name type="scientific">Caerostris extrusa</name>
    <name type="common">Bark spider</name>
    <name type="synonym">Caerostris bankana</name>
    <dbReference type="NCBI Taxonomy" id="172846"/>
    <lineage>
        <taxon>Eukaryota</taxon>
        <taxon>Metazoa</taxon>
        <taxon>Ecdysozoa</taxon>
        <taxon>Arthropoda</taxon>
        <taxon>Chelicerata</taxon>
        <taxon>Arachnida</taxon>
        <taxon>Araneae</taxon>
        <taxon>Araneomorphae</taxon>
        <taxon>Entelegynae</taxon>
        <taxon>Araneoidea</taxon>
        <taxon>Araneidae</taxon>
        <taxon>Caerostris</taxon>
    </lineage>
</organism>